<feature type="transmembrane region" description="Helical" evidence="2">
    <location>
        <begin position="103"/>
        <end position="127"/>
    </location>
</feature>
<dbReference type="GO" id="GO:0016787">
    <property type="term" value="F:hydrolase activity"/>
    <property type="evidence" value="ECO:0007669"/>
    <property type="project" value="UniProtKB-KW"/>
</dbReference>
<sequence>MLFLSAAAVATVIAAATDVWKFKVPNALTFPTLAAGLAASAWVGGWGGLATSGLGALTGFGLLVAFFAMGGVGAGDVKLLTALGAWLGPWLTVHVFLASAIAAGLYAFVLSILGGGLAATAVDLLFLTQRMRRGDFSSQAGPSIAVEAARGDRRRRLVPFAATTCLGFFVTVFWWRPGLDEPRVLVGSAPAVAAASSFEGPPP</sequence>
<comment type="similarity">
    <text evidence="1">Belongs to the peptidase A24 family.</text>
</comment>
<organism evidence="4 5">
    <name type="scientific">Paludisphaera mucosa</name>
    <dbReference type="NCBI Taxonomy" id="3030827"/>
    <lineage>
        <taxon>Bacteria</taxon>
        <taxon>Pseudomonadati</taxon>
        <taxon>Planctomycetota</taxon>
        <taxon>Planctomycetia</taxon>
        <taxon>Isosphaerales</taxon>
        <taxon>Isosphaeraceae</taxon>
        <taxon>Paludisphaera</taxon>
    </lineage>
</organism>
<keyword evidence="5" id="KW-1185">Reference proteome</keyword>
<dbReference type="InterPro" id="IPR050882">
    <property type="entry name" value="Prepilin_peptidase/N-MTase"/>
</dbReference>
<dbReference type="PANTHER" id="PTHR30487:SF0">
    <property type="entry name" value="PREPILIN LEADER PEPTIDASE_N-METHYLTRANSFERASE-RELATED"/>
    <property type="match status" value="1"/>
</dbReference>
<dbReference type="PANTHER" id="PTHR30487">
    <property type="entry name" value="TYPE 4 PREPILIN-LIKE PROTEINS LEADER PEPTIDE-PROCESSING ENZYME"/>
    <property type="match status" value="1"/>
</dbReference>
<dbReference type="Proteomes" id="UP001216907">
    <property type="component" value="Unassembled WGS sequence"/>
</dbReference>
<dbReference type="RefSeq" id="WP_277861103.1">
    <property type="nucleotide sequence ID" value="NZ_JARRAG010000002.1"/>
</dbReference>
<evidence type="ECO:0000256" key="2">
    <source>
        <dbReference type="SAM" id="Phobius"/>
    </source>
</evidence>
<evidence type="ECO:0000313" key="4">
    <source>
        <dbReference type="EMBL" id="MDG3004750.1"/>
    </source>
</evidence>
<dbReference type="Gene3D" id="1.20.120.1220">
    <property type="match status" value="1"/>
</dbReference>
<keyword evidence="2" id="KW-0812">Transmembrane</keyword>
<feature type="transmembrane region" description="Helical" evidence="2">
    <location>
        <begin position="79"/>
        <end position="97"/>
    </location>
</feature>
<name>A0ABT6FBJ4_9BACT</name>
<comment type="caution">
    <text evidence="4">The sequence shown here is derived from an EMBL/GenBank/DDBJ whole genome shotgun (WGS) entry which is preliminary data.</text>
</comment>
<dbReference type="EC" id="3.4.23.-" evidence="4"/>
<keyword evidence="2" id="KW-0472">Membrane</keyword>
<dbReference type="EMBL" id="JARRAG010000002">
    <property type="protein sequence ID" value="MDG3004750.1"/>
    <property type="molecule type" value="Genomic_DNA"/>
</dbReference>
<feature type="domain" description="Prepilin type IV endopeptidase peptidase" evidence="3">
    <location>
        <begin position="8"/>
        <end position="107"/>
    </location>
</feature>
<protein>
    <submittedName>
        <fullName evidence="4">A24 family peptidase</fullName>
        <ecNumber evidence="4">3.4.23.-</ecNumber>
    </submittedName>
</protein>
<feature type="transmembrane region" description="Helical" evidence="2">
    <location>
        <begin position="157"/>
        <end position="175"/>
    </location>
</feature>
<feature type="transmembrane region" description="Helical" evidence="2">
    <location>
        <begin position="39"/>
        <end position="67"/>
    </location>
</feature>
<proteinExistence type="inferred from homology"/>
<gene>
    <name evidence="4" type="ORF">PZE19_13255</name>
</gene>
<evidence type="ECO:0000313" key="5">
    <source>
        <dbReference type="Proteomes" id="UP001216907"/>
    </source>
</evidence>
<keyword evidence="2" id="KW-1133">Transmembrane helix</keyword>
<accession>A0ABT6FBJ4</accession>
<keyword evidence="4" id="KW-0378">Hydrolase</keyword>
<dbReference type="InterPro" id="IPR000045">
    <property type="entry name" value="Prepilin_IV_endopep_pep"/>
</dbReference>
<reference evidence="4 5" key="1">
    <citation type="submission" date="2023-03" db="EMBL/GenBank/DDBJ databases">
        <title>Paludisphaera mucosa sp. nov. a novel planctomycete from northern fen.</title>
        <authorList>
            <person name="Ivanova A."/>
        </authorList>
    </citation>
    <scope>NUCLEOTIDE SEQUENCE [LARGE SCALE GENOMIC DNA]</scope>
    <source>
        <strain evidence="4 5">Pla2</strain>
    </source>
</reference>
<evidence type="ECO:0000259" key="3">
    <source>
        <dbReference type="Pfam" id="PF01478"/>
    </source>
</evidence>
<evidence type="ECO:0000256" key="1">
    <source>
        <dbReference type="ARBA" id="ARBA00005801"/>
    </source>
</evidence>
<dbReference type="Pfam" id="PF01478">
    <property type="entry name" value="Peptidase_A24"/>
    <property type="match status" value="1"/>
</dbReference>